<dbReference type="EMBL" id="PYFT01000001">
    <property type="protein sequence ID" value="PSR54857.1"/>
    <property type="molecule type" value="Genomic_DNA"/>
</dbReference>
<evidence type="ECO:0000313" key="1">
    <source>
        <dbReference type="EMBL" id="PSR54857.1"/>
    </source>
</evidence>
<proteinExistence type="predicted"/>
<evidence type="ECO:0000313" key="2">
    <source>
        <dbReference type="Proteomes" id="UP000240357"/>
    </source>
</evidence>
<dbReference type="AlphaFoldDB" id="A0A2T2YH63"/>
<sequence length="80" mass="9589">MLLAYMVILRLGYNNHTKFINNYQAIKYRKNNIFRANVTDNVITKKYFYKILKNEDYSRNLLIKTKAIKFSLNSFTSVEI</sequence>
<keyword evidence="2" id="KW-1185">Reference proteome</keyword>
<name>A0A2T2YH63_9BACT</name>
<dbReference type="Proteomes" id="UP000240357">
    <property type="component" value="Unassembled WGS sequence"/>
</dbReference>
<protein>
    <submittedName>
        <fullName evidence="1">Uncharacterized protein</fullName>
    </submittedName>
</protein>
<comment type="caution">
    <text evidence="1">The sequence shown here is derived from an EMBL/GenBank/DDBJ whole genome shotgun (WGS) entry which is preliminary data.</text>
</comment>
<reference evidence="1 2" key="1">
    <citation type="submission" date="2018-03" db="EMBL/GenBank/DDBJ databases">
        <title>Adhaeribacter sp. HMF7605 Genome sequencing and assembly.</title>
        <authorList>
            <person name="Kang H."/>
            <person name="Kang J."/>
            <person name="Cha I."/>
            <person name="Kim H."/>
            <person name="Joh K."/>
        </authorList>
    </citation>
    <scope>NUCLEOTIDE SEQUENCE [LARGE SCALE GENOMIC DNA]</scope>
    <source>
        <strain evidence="1 2">HMF7605</strain>
    </source>
</reference>
<gene>
    <name evidence="1" type="ORF">AHMF7605_15775</name>
</gene>
<organism evidence="1 2">
    <name type="scientific">Adhaeribacter arboris</name>
    <dbReference type="NCBI Taxonomy" id="2072846"/>
    <lineage>
        <taxon>Bacteria</taxon>
        <taxon>Pseudomonadati</taxon>
        <taxon>Bacteroidota</taxon>
        <taxon>Cytophagia</taxon>
        <taxon>Cytophagales</taxon>
        <taxon>Hymenobacteraceae</taxon>
        <taxon>Adhaeribacter</taxon>
    </lineage>
</organism>
<accession>A0A2T2YH63</accession>